<dbReference type="AlphaFoldDB" id="A0AAV2JM07"/>
<accession>A0AAV2JM07</accession>
<dbReference type="Proteomes" id="UP001497482">
    <property type="component" value="Chromosome 13"/>
</dbReference>
<proteinExistence type="predicted"/>
<protein>
    <submittedName>
        <fullName evidence="1">Uncharacterized protein</fullName>
    </submittedName>
</protein>
<name>A0AAV2JM07_KNICA</name>
<evidence type="ECO:0000313" key="1">
    <source>
        <dbReference type="EMBL" id="CAL1577361.1"/>
    </source>
</evidence>
<organism evidence="1 2">
    <name type="scientific">Knipowitschia caucasica</name>
    <name type="common">Caucasian dwarf goby</name>
    <name type="synonym">Pomatoschistus caucasicus</name>
    <dbReference type="NCBI Taxonomy" id="637954"/>
    <lineage>
        <taxon>Eukaryota</taxon>
        <taxon>Metazoa</taxon>
        <taxon>Chordata</taxon>
        <taxon>Craniata</taxon>
        <taxon>Vertebrata</taxon>
        <taxon>Euteleostomi</taxon>
        <taxon>Actinopterygii</taxon>
        <taxon>Neopterygii</taxon>
        <taxon>Teleostei</taxon>
        <taxon>Neoteleostei</taxon>
        <taxon>Acanthomorphata</taxon>
        <taxon>Gobiaria</taxon>
        <taxon>Gobiiformes</taxon>
        <taxon>Gobioidei</taxon>
        <taxon>Gobiidae</taxon>
        <taxon>Gobiinae</taxon>
        <taxon>Knipowitschia</taxon>
    </lineage>
</organism>
<keyword evidence="2" id="KW-1185">Reference proteome</keyword>
<evidence type="ECO:0000313" key="2">
    <source>
        <dbReference type="Proteomes" id="UP001497482"/>
    </source>
</evidence>
<dbReference type="EMBL" id="OZ035835">
    <property type="protein sequence ID" value="CAL1577361.1"/>
    <property type="molecule type" value="Genomic_DNA"/>
</dbReference>
<reference evidence="1 2" key="1">
    <citation type="submission" date="2024-04" db="EMBL/GenBank/DDBJ databases">
        <authorList>
            <person name="Waldvogel A.-M."/>
            <person name="Schoenle A."/>
        </authorList>
    </citation>
    <scope>NUCLEOTIDE SEQUENCE [LARGE SCALE GENOMIC DNA]</scope>
</reference>
<gene>
    <name evidence="1" type="ORF">KC01_LOCUS8721</name>
</gene>
<sequence>MPYGTLYCEEMVVVRGPRGSLLFDTTPGISCDTLTLILRVAHRPQCGQIYMGQYCTVRCDGLSCAFCSVQSIHNGGVWLIPEQGMWVRTLWSGAPHKSQHTLVPRARCFSYSLRSSLGISPWFGAVWPVKGIREALLCFLACTHILSEFKISPCAMKTQLYAR</sequence>